<feature type="transmembrane region" description="Helical" evidence="8">
    <location>
        <begin position="487"/>
        <end position="505"/>
    </location>
</feature>
<feature type="transmembrane region" description="Helical" evidence="8">
    <location>
        <begin position="239"/>
        <end position="259"/>
    </location>
</feature>
<dbReference type="InParanoid" id="Q9RZJ4"/>
<dbReference type="PANTHER" id="PTHR30330:SF3">
    <property type="entry name" value="TRANSCRIPTIONAL REGULATOR, LRP FAMILY"/>
    <property type="match status" value="1"/>
</dbReference>
<keyword evidence="10" id="KW-0614">Plasmid</keyword>
<keyword evidence="6 8" id="KW-1133">Transmembrane helix</keyword>
<feature type="transmembrane region" description="Helical" evidence="8">
    <location>
        <begin position="79"/>
        <end position="98"/>
    </location>
</feature>
<dbReference type="KEGG" id="dra:DR_B0133"/>
<evidence type="ECO:0000256" key="1">
    <source>
        <dbReference type="ARBA" id="ARBA00004651"/>
    </source>
</evidence>
<dbReference type="Gene3D" id="1.20.1740.10">
    <property type="entry name" value="Amino acid/polyamine transporter I"/>
    <property type="match status" value="1"/>
</dbReference>
<keyword evidence="3 8" id="KW-0813">Transport</keyword>
<dbReference type="InterPro" id="IPR001463">
    <property type="entry name" value="Na/Ala_symport"/>
</dbReference>
<evidence type="ECO:0000256" key="9">
    <source>
        <dbReference type="SAM" id="MobiDB-lite"/>
    </source>
</evidence>
<keyword evidence="5 8" id="KW-0812">Transmembrane</keyword>
<geneLocation type="plasmid" evidence="11">
    <name>megaplasmid MP1</name>
</geneLocation>
<keyword evidence="4 8" id="KW-1003">Cell membrane</keyword>
<feature type="compositionally biased region" description="Polar residues" evidence="9">
    <location>
        <begin position="15"/>
        <end position="24"/>
    </location>
</feature>
<evidence type="ECO:0000256" key="7">
    <source>
        <dbReference type="ARBA" id="ARBA00023136"/>
    </source>
</evidence>
<dbReference type="AlphaFoldDB" id="Q9RZJ4"/>
<dbReference type="PATRIC" id="fig|243230.17.peg.130"/>
<dbReference type="GO" id="GO:0005886">
    <property type="term" value="C:plasma membrane"/>
    <property type="evidence" value="ECO:0000318"/>
    <property type="project" value="GO_Central"/>
</dbReference>
<feature type="compositionally biased region" description="Low complexity" evidence="9">
    <location>
        <begin position="25"/>
        <end position="41"/>
    </location>
</feature>
<reference evidence="10 11" key="1">
    <citation type="journal article" date="1999" name="Science">
        <title>Genome sequence of the radioresistant bacterium Deinococcus radiodurans R1.</title>
        <authorList>
            <person name="White O."/>
            <person name="Eisen J.A."/>
            <person name="Heidelberg J.F."/>
            <person name="Hickey E.K."/>
            <person name="Peterson J.D."/>
            <person name="Dodson R.J."/>
            <person name="Haft D.H."/>
            <person name="Gwinn M.L."/>
            <person name="Nelson W.C."/>
            <person name="Richardson D.L."/>
            <person name="Moffat K.S."/>
            <person name="Qin H."/>
            <person name="Jiang L."/>
            <person name="Pamphile W."/>
            <person name="Crosby M."/>
            <person name="Shen M."/>
            <person name="Vamathevan J.J."/>
            <person name="Lam P."/>
            <person name="McDonald L."/>
            <person name="Utterback T."/>
            <person name="Zalewski C."/>
            <person name="Makarova K.S."/>
            <person name="Aravind L."/>
            <person name="Daly M.J."/>
            <person name="Minton K.W."/>
            <person name="Fleischmann R.D."/>
            <person name="Ketchum K.A."/>
            <person name="Nelson K.E."/>
            <person name="Salzberg S."/>
            <person name="Smith H.O."/>
            <person name="Venter J.C."/>
            <person name="Fraser C.M."/>
        </authorList>
    </citation>
    <scope>NUCLEOTIDE SEQUENCE [LARGE SCALE GENOMIC DNA]</scope>
    <source>
        <strain evidence="11">ATCC 13939 / DSM 20539 / JCM 16871 / LMG 4051 / NBRC 15346 / NCIMB 9279 / R1 / VKM B-1422</strain>
    </source>
</reference>
<keyword evidence="8" id="KW-0769">Symport</keyword>
<feature type="transmembrane region" description="Helical" evidence="8">
    <location>
        <begin position="511"/>
        <end position="530"/>
    </location>
</feature>
<feature type="region of interest" description="Disordered" evidence="9">
    <location>
        <begin position="13"/>
        <end position="43"/>
    </location>
</feature>
<evidence type="ECO:0000313" key="11">
    <source>
        <dbReference type="Proteomes" id="UP000002524"/>
    </source>
</evidence>
<comment type="similarity">
    <text evidence="2 8">Belongs to the alanine or glycine:cation symporter (AGCS) (TC 2.A.25) family.</text>
</comment>
<keyword evidence="11" id="KW-1185">Reference proteome</keyword>
<protein>
    <submittedName>
        <fullName evidence="10">Na(+)-linked D-alanine glycine permease</fullName>
    </submittedName>
</protein>
<dbReference type="OrthoDB" id="9804874at2"/>
<feature type="transmembrane region" description="Helical" evidence="8">
    <location>
        <begin position="104"/>
        <end position="128"/>
    </location>
</feature>
<evidence type="ECO:0000313" key="10">
    <source>
        <dbReference type="EMBL" id="AAF12563.1"/>
    </source>
</evidence>
<feature type="transmembrane region" description="Helical" evidence="8">
    <location>
        <begin position="279"/>
        <end position="300"/>
    </location>
</feature>
<dbReference type="PRINTS" id="PR00175">
    <property type="entry name" value="NAALASMPORT"/>
</dbReference>
<feature type="transmembrane region" description="Helical" evidence="8">
    <location>
        <begin position="402"/>
        <end position="423"/>
    </location>
</feature>
<evidence type="ECO:0000256" key="8">
    <source>
        <dbReference type="RuleBase" id="RU363064"/>
    </source>
</evidence>
<accession>Q9RZJ4</accession>
<evidence type="ECO:0000256" key="3">
    <source>
        <dbReference type="ARBA" id="ARBA00022448"/>
    </source>
</evidence>
<dbReference type="GO" id="GO:0005283">
    <property type="term" value="F:amino acid:sodium symporter activity"/>
    <property type="evidence" value="ECO:0007669"/>
    <property type="project" value="InterPro"/>
</dbReference>
<gene>
    <name evidence="10" type="ordered locus">DR_B0133</name>
</gene>
<dbReference type="EMBL" id="AE001826">
    <property type="protein sequence ID" value="AAF12563.1"/>
    <property type="molecule type" value="Genomic_DNA"/>
</dbReference>
<dbReference type="NCBIfam" id="TIGR00835">
    <property type="entry name" value="agcS"/>
    <property type="match status" value="1"/>
</dbReference>
<evidence type="ECO:0000256" key="4">
    <source>
        <dbReference type="ARBA" id="ARBA00022475"/>
    </source>
</evidence>
<comment type="subcellular location">
    <subcellularLocation>
        <location evidence="1 8">Cell membrane</location>
        <topology evidence="1 8">Multi-pass membrane protein</topology>
    </subcellularLocation>
</comment>
<feature type="transmembrane region" description="Helical" evidence="8">
    <location>
        <begin position="341"/>
        <end position="361"/>
    </location>
</feature>
<organism evidence="10 11">
    <name type="scientific">Deinococcus radiodurans (strain ATCC 13939 / DSM 20539 / JCM 16871 / CCUG 27074 / LMG 4051 / NBRC 15346 / NCIMB 9279 / VKM B-1422 / R1)</name>
    <dbReference type="NCBI Taxonomy" id="243230"/>
    <lineage>
        <taxon>Bacteria</taxon>
        <taxon>Thermotogati</taxon>
        <taxon>Deinococcota</taxon>
        <taxon>Deinococci</taxon>
        <taxon>Deinococcales</taxon>
        <taxon>Deinococcaceae</taxon>
        <taxon>Deinococcus</taxon>
    </lineage>
</organism>
<dbReference type="HOGENOM" id="CLU_024867_1_1_0"/>
<evidence type="ECO:0000256" key="6">
    <source>
        <dbReference type="ARBA" id="ARBA00022989"/>
    </source>
</evidence>
<sequence>MVFAVWDNVEPKLSPTESADWSRTASARSRPLSSESGSSSAQEPWMGRLPAALVFTGLLGAVSWASAQGPSVDERINAVVTPVSHFLSGLIFASISVGEAQVPLIVVWLAVAAIVCTLSFRFVNIWGFKHGIDLVRGRYGNDADAPGMVTHFQALTTAVSGTVGLGNIAGVAVALSLGGPGATFWMILVGLLSMSTKFVECTLGVKYRRINPDGRVDGGPMFYLTRGLAEIGKAGLGRVLGPFYALCMIFASLGAGNMFQSNQAAQQIINATGGPASPLSGSAWLIGLGLALLVGAVILGGIRAIANVTSKLVPAMAAIYIVSIILILSLNFSALPAAFSAIWQGAFAPQGIAGGFIGVMIQGMRRATFSNEAGIGSAAIAHSPVKTYRPVTEGFVALLEPFIDTVVICTMTALALIVTGAYAQTDVAGVAMTNAAFRSVSPLLSSVLAIAVALFAFSTMISYAYYGTRAVRYLLGPSELATNLFKLVFLSFVVIGASMSLGAVVNLSDALLFIASIPNIIGLYLLLPVVHRELESYWADFRSGRLD</sequence>
<evidence type="ECO:0000256" key="5">
    <source>
        <dbReference type="ARBA" id="ARBA00022692"/>
    </source>
</evidence>
<dbReference type="Proteomes" id="UP000002524">
    <property type="component" value="Plasmid MP1"/>
</dbReference>
<feature type="transmembrane region" description="Helical" evidence="8">
    <location>
        <begin position="443"/>
        <end position="466"/>
    </location>
</feature>
<dbReference type="EnsemblBacteria" id="AAF12563">
    <property type="protein sequence ID" value="AAF12563"/>
    <property type="gene ID" value="DR_B0133"/>
</dbReference>
<evidence type="ECO:0000256" key="2">
    <source>
        <dbReference type="ARBA" id="ARBA00009261"/>
    </source>
</evidence>
<proteinExistence type="inferred from homology"/>
<name>Q9RZJ4_DEIRA</name>
<feature type="transmembrane region" description="Helical" evidence="8">
    <location>
        <begin position="312"/>
        <end position="335"/>
    </location>
</feature>
<dbReference type="PANTHER" id="PTHR30330">
    <property type="entry name" value="AGSS FAMILY TRANSPORTER, SODIUM-ALANINE"/>
    <property type="match status" value="1"/>
</dbReference>
<dbReference type="Pfam" id="PF01235">
    <property type="entry name" value="Na_Ala_symp"/>
    <property type="match status" value="1"/>
</dbReference>
<keyword evidence="7 8" id="KW-0472">Membrane</keyword>
<dbReference type="PIR" id="H75632">
    <property type="entry name" value="H75632"/>
</dbReference>
<feature type="transmembrane region" description="Helical" evidence="8">
    <location>
        <begin position="49"/>
        <end position="67"/>
    </location>
</feature>
<dbReference type="FunCoup" id="Q9RZJ4">
    <property type="interactions" value="130"/>
</dbReference>